<dbReference type="AlphaFoldDB" id="K9YTJ0"/>
<dbReference type="Gene3D" id="3.40.50.150">
    <property type="entry name" value="Vaccinia Virus protein VP39"/>
    <property type="match status" value="1"/>
</dbReference>
<dbReference type="eggNOG" id="COG4976">
    <property type="taxonomic scope" value="Bacteria"/>
</dbReference>
<organism evidence="1 2">
    <name type="scientific">Dactylococcopsis salina (strain PCC 8305)</name>
    <name type="common">Myxobactron salinum</name>
    <dbReference type="NCBI Taxonomy" id="13035"/>
    <lineage>
        <taxon>Bacteria</taxon>
        <taxon>Bacillati</taxon>
        <taxon>Cyanobacteriota</taxon>
        <taxon>Cyanophyceae</taxon>
        <taxon>Nodosilineales</taxon>
        <taxon>Cymatolegaceae</taxon>
        <taxon>Dactylococcopsis</taxon>
    </lineage>
</organism>
<dbReference type="PATRIC" id="fig|13035.3.peg.1697"/>
<evidence type="ECO:0008006" key="3">
    <source>
        <dbReference type="Google" id="ProtNLM"/>
    </source>
</evidence>
<dbReference type="RefSeq" id="WP_015229198.1">
    <property type="nucleotide sequence ID" value="NC_019780.1"/>
</dbReference>
<dbReference type="HOGENOM" id="CLU_1101677_0_0_3"/>
<sequence>MSNDSGVKTDEKKQHFDDIYMESTPVPFKERIIDALDYISDDNNRQTFDRLILPWCEKQEGKVIPYVDLCCCFGNTTLAIAHNMTVEEIRENWKDAATAQKPLKPRRLHLQTSGIDLSENALQYAENAGIFDRTIQANLNQPSAEKKAAVLNTMKEADILVSTASLVYLEESAIEELISTFANAPREGYCLVNFLNPFGLEKADATKRILLQNLDFVGSTATRHRRMSPLEQENYPGEEWSLLEIWVLKRKGLKQKVET</sequence>
<keyword evidence="2" id="KW-1185">Reference proteome</keyword>
<proteinExistence type="predicted"/>
<dbReference type="SUPFAM" id="SSF53335">
    <property type="entry name" value="S-adenosyl-L-methionine-dependent methyltransferases"/>
    <property type="match status" value="1"/>
</dbReference>
<dbReference type="InterPro" id="IPR029063">
    <property type="entry name" value="SAM-dependent_MTases_sf"/>
</dbReference>
<evidence type="ECO:0000313" key="2">
    <source>
        <dbReference type="Proteomes" id="UP000010482"/>
    </source>
</evidence>
<dbReference type="Proteomes" id="UP000010482">
    <property type="component" value="Chromosome"/>
</dbReference>
<dbReference type="KEGG" id="dsl:Dacsa_1509"/>
<accession>K9YTJ0</accession>
<dbReference type="EMBL" id="CP003944">
    <property type="protein sequence ID" value="AFZ50194.1"/>
    <property type="molecule type" value="Genomic_DNA"/>
</dbReference>
<reference evidence="1" key="1">
    <citation type="submission" date="2012-04" db="EMBL/GenBank/DDBJ databases">
        <title>Finished genome of Dactylococcopsis salina PCC 8305.</title>
        <authorList>
            <consortium name="US DOE Joint Genome Institute"/>
            <person name="Gugger M."/>
            <person name="Coursin T."/>
            <person name="Rippka R."/>
            <person name="Tandeau De Marsac N."/>
            <person name="Huntemann M."/>
            <person name="Wei C.-L."/>
            <person name="Han J."/>
            <person name="Detter J.C."/>
            <person name="Han C."/>
            <person name="Tapia R."/>
            <person name="Daligault H."/>
            <person name="Chen A."/>
            <person name="Krypides N."/>
            <person name="Mavromatis K."/>
            <person name="Markowitz V."/>
            <person name="Szeto E."/>
            <person name="Ivanova N."/>
            <person name="Ovchinnikova G."/>
            <person name="Pagani I."/>
            <person name="Pati A."/>
            <person name="Goodwin L."/>
            <person name="Peters L."/>
            <person name="Pitluck S."/>
            <person name="Woyke T."/>
            <person name="Kerfeld C."/>
        </authorList>
    </citation>
    <scope>NUCLEOTIDE SEQUENCE [LARGE SCALE GENOMIC DNA]</scope>
    <source>
        <strain evidence="1">PCC 8305</strain>
    </source>
</reference>
<protein>
    <recommendedName>
        <fullName evidence="3">Methyltransferase domain-containing protein</fullName>
    </recommendedName>
</protein>
<dbReference type="OrthoDB" id="6180179at2"/>
<evidence type="ECO:0000313" key="1">
    <source>
        <dbReference type="EMBL" id="AFZ50194.1"/>
    </source>
</evidence>
<name>K9YTJ0_DACS8</name>
<gene>
    <name evidence="1" type="ORF">Dacsa_1509</name>
</gene>